<evidence type="ECO:0000313" key="3">
    <source>
        <dbReference type="EMBL" id="CCC31568.1"/>
    </source>
</evidence>
<name>A0A0K0HDE2_SALBC</name>
<dbReference type="Pfam" id="PF02510">
    <property type="entry name" value="SPAN"/>
    <property type="match status" value="1"/>
</dbReference>
<feature type="domain" description="Surface presentation of antigen" evidence="2">
    <location>
        <begin position="256"/>
        <end position="332"/>
    </location>
</feature>
<dbReference type="InterPro" id="IPR003066">
    <property type="entry name" value="Invas_InvJ"/>
</dbReference>
<dbReference type="PIRSF" id="PIRSF020738">
    <property type="entry name" value="Invas_invJ"/>
    <property type="match status" value="1"/>
</dbReference>
<evidence type="ECO:0000313" key="4">
    <source>
        <dbReference type="Proteomes" id="UP000000289"/>
    </source>
</evidence>
<dbReference type="GeneID" id="44981520"/>
<dbReference type="PRINTS" id="PR01306">
    <property type="entry name" value="SSPANPROTEIN"/>
</dbReference>
<dbReference type="InterPro" id="IPR056746">
    <property type="entry name" value="SPAN_dom"/>
</dbReference>
<dbReference type="EMBL" id="FR877557">
    <property type="protein sequence ID" value="CCC31568.1"/>
    <property type="molecule type" value="Genomic_DNA"/>
</dbReference>
<evidence type="ECO:0000259" key="2">
    <source>
        <dbReference type="Pfam" id="PF02510"/>
    </source>
</evidence>
<dbReference type="Proteomes" id="UP000000289">
    <property type="component" value="Chromosome"/>
</dbReference>
<protein>
    <submittedName>
        <fullName evidence="3">Surface presentation of antigens protein (Associated with type III secretion and virulence)</fullName>
    </submittedName>
</protein>
<evidence type="ECO:0000256" key="1">
    <source>
        <dbReference type="SAM" id="MobiDB-lite"/>
    </source>
</evidence>
<reference evidence="3 4" key="1">
    <citation type="journal article" date="2011" name="PLoS Pathog.">
        <title>Salmonella bongori provides insights into the evolution of the Salmonellae.</title>
        <authorList>
            <person name="Fookes M."/>
            <person name="Schroeder G.N."/>
            <person name="Langridge G.C."/>
            <person name="Blondel C.J."/>
            <person name="Mammina C."/>
            <person name="Connor T.R."/>
            <person name="Seth-Smith H."/>
            <person name="Vernikos G.S."/>
            <person name="Robinson K.S."/>
            <person name="Sanders M."/>
            <person name="Petty N.K."/>
            <person name="Kingsley R.A."/>
            <person name="Baumler A.J."/>
            <person name="Nuccio S.P."/>
            <person name="Contreras I."/>
            <person name="Santiviago C.A."/>
            <person name="Maskell D."/>
            <person name="Barrow P."/>
            <person name="Humphrey T."/>
            <person name="Nastasi A."/>
            <person name="Roberts M."/>
            <person name="Frankel G."/>
            <person name="Parkhill J."/>
            <person name="Dougan G."/>
            <person name="Thomson N.R."/>
        </authorList>
    </citation>
    <scope>NUCLEOTIDE SEQUENCE [LARGE SCALE GENOMIC DNA]</scope>
    <source>
        <strain evidence="4">ATCC 43975 / DSM 13772 / NCTC 12419</strain>
    </source>
</reference>
<dbReference type="RefSeq" id="WP_000503130.1">
    <property type="nucleotide sequence ID" value="NC_015761.1"/>
</dbReference>
<organism evidence="3 4">
    <name type="scientific">Salmonella bongori (strain ATCC 43975 / DSM 13772 / NCTC 12419)</name>
    <dbReference type="NCBI Taxonomy" id="218493"/>
    <lineage>
        <taxon>Bacteria</taxon>
        <taxon>Pseudomonadati</taxon>
        <taxon>Pseudomonadota</taxon>
        <taxon>Gammaproteobacteria</taxon>
        <taxon>Enterobacterales</taxon>
        <taxon>Enterobacteriaceae</taxon>
        <taxon>Salmonella</taxon>
    </lineage>
</organism>
<feature type="region of interest" description="Disordered" evidence="1">
    <location>
        <begin position="299"/>
        <end position="333"/>
    </location>
</feature>
<dbReference type="KEGG" id="sbg:SBG_2512"/>
<proteinExistence type="predicted"/>
<dbReference type="eggNOG" id="ENOG502ZH7C">
    <property type="taxonomic scope" value="Bacteria"/>
</dbReference>
<feature type="region of interest" description="Disordered" evidence="1">
    <location>
        <begin position="187"/>
        <end position="206"/>
    </location>
</feature>
<sequence length="333" mass="36441">MGDVSSVSSSRNFLLPQQDEVSGLSEALKKALEKHKTEYIDDKKDREYGDTFVMHKETALPVLLAALRQGAPAKSEQHSGHASGLQHNVKGDFRIAEKLLKVTSEKSVTLVSDVKKADKTAALLSSRNMQVAEVGSKKLSTDLKAVSELADNAMGVTDDNVKAIHGDHKVIAGEGVRKDGTPLAGDVASSRMAATNTSKSDDKDHKKIKEASQLSLQPTTIADLSQLSGGDENMPLAAHSKQAMTTFPITDGVKGDDNSLTYRFQRWGNDYSVNIQARQAGEFSLIPSNTQVEHRLHDQWQNGNPQRWHLMRDDQQNPQQQQHGQHSGEEDDA</sequence>
<feature type="compositionally biased region" description="Low complexity" evidence="1">
    <location>
        <begin position="316"/>
        <end position="325"/>
    </location>
</feature>
<gene>
    <name evidence="3" type="primary">spaN</name>
    <name evidence="3" type="ordered locus">SBG_2512</name>
</gene>
<accession>A0A0K0HDE2</accession>
<dbReference type="AlphaFoldDB" id="A0A0K0HDE2"/>